<gene>
    <name evidence="1" type="ORF">APHCRT_1660</name>
</gene>
<reference evidence="1 2" key="1">
    <citation type="submission" date="2015-01" db="EMBL/GenBank/DDBJ databases">
        <title>Genome Sequencing of Rickettsiales.</title>
        <authorList>
            <person name="Daugherty S.C."/>
            <person name="Su Q."/>
            <person name="Abolude K."/>
            <person name="Beier-Sexton M."/>
            <person name="Carlyon J.A."/>
            <person name="Carter R."/>
            <person name="Day N.P."/>
            <person name="Dumler S.J."/>
            <person name="Dyachenko V."/>
            <person name="Godinez A."/>
            <person name="Kurtti T.J."/>
            <person name="Lichay M."/>
            <person name="Mullins K.E."/>
            <person name="Ott S."/>
            <person name="Pappas-Brown V."/>
            <person name="Paris D.H."/>
            <person name="Patel P."/>
            <person name="Richards A.L."/>
            <person name="Sadzewicz L."/>
            <person name="Sears K."/>
            <person name="Seidman D."/>
            <person name="Sengamalay N."/>
            <person name="Stenos J."/>
            <person name="Tallon L.J."/>
            <person name="Vincent G."/>
            <person name="Fraser C.M."/>
            <person name="Munderloh U."/>
            <person name="Dunning-Hotopp J.C."/>
        </authorList>
    </citation>
    <scope>NUCLEOTIDE SEQUENCE [LARGE SCALE GENOMIC DNA]</scope>
    <source>
        <strain evidence="1 2">CRT53-1</strain>
    </source>
</reference>
<dbReference type="Proteomes" id="UP000033722">
    <property type="component" value="Unassembled WGS sequence"/>
</dbReference>
<dbReference type="PATRIC" id="fig|1359157.3.peg.1596"/>
<accession>A0A0F3PIM4</accession>
<evidence type="ECO:0000313" key="2">
    <source>
        <dbReference type="Proteomes" id="UP000033722"/>
    </source>
</evidence>
<evidence type="ECO:0000313" key="1">
    <source>
        <dbReference type="EMBL" id="KJV79802.1"/>
    </source>
</evidence>
<sequence length="52" mass="5906">MFSKVSSMHLGIKCYGAFLACYETSTRLEKAVFSNFNFLFFVGMYESGLCKT</sequence>
<dbReference type="AlphaFoldDB" id="A0A0F3PIM4"/>
<dbReference type="EMBL" id="LAOD01000045">
    <property type="protein sequence ID" value="KJV79802.1"/>
    <property type="molecule type" value="Genomic_DNA"/>
</dbReference>
<protein>
    <submittedName>
        <fullName evidence="1">Uncharacterized protein</fullName>
    </submittedName>
</protein>
<proteinExistence type="predicted"/>
<name>A0A0F3PIM4_ANAPH</name>
<comment type="caution">
    <text evidence="1">The sequence shown here is derived from an EMBL/GenBank/DDBJ whole genome shotgun (WGS) entry which is preliminary data.</text>
</comment>
<organism evidence="1 2">
    <name type="scientific">Anaplasma phagocytophilum str. CRT53-1</name>
    <dbReference type="NCBI Taxonomy" id="1359157"/>
    <lineage>
        <taxon>Bacteria</taxon>
        <taxon>Pseudomonadati</taxon>
        <taxon>Pseudomonadota</taxon>
        <taxon>Alphaproteobacteria</taxon>
        <taxon>Rickettsiales</taxon>
        <taxon>Anaplasmataceae</taxon>
        <taxon>Anaplasma</taxon>
        <taxon>phagocytophilum group</taxon>
    </lineage>
</organism>